<accession>A0A9D1A8E3</accession>
<dbReference type="Pfam" id="PF03413">
    <property type="entry name" value="PepSY"/>
    <property type="match status" value="2"/>
</dbReference>
<reference evidence="2" key="2">
    <citation type="journal article" date="2021" name="PeerJ">
        <title>Extensive microbial diversity within the chicken gut microbiome revealed by metagenomics and culture.</title>
        <authorList>
            <person name="Gilroy R."/>
            <person name="Ravi A."/>
            <person name="Getino M."/>
            <person name="Pursley I."/>
            <person name="Horton D.L."/>
            <person name="Alikhan N.F."/>
            <person name="Baker D."/>
            <person name="Gharbi K."/>
            <person name="Hall N."/>
            <person name="Watson M."/>
            <person name="Adriaenssens E.M."/>
            <person name="Foster-Nyarko E."/>
            <person name="Jarju S."/>
            <person name="Secka A."/>
            <person name="Antonio M."/>
            <person name="Oren A."/>
            <person name="Chaudhuri R.R."/>
            <person name="La Ragione R."/>
            <person name="Hildebrand F."/>
            <person name="Pallen M.J."/>
        </authorList>
    </citation>
    <scope>NUCLEOTIDE SEQUENCE</scope>
    <source>
        <strain evidence="2">ChiHjej9B8-7071</strain>
    </source>
</reference>
<dbReference type="AlphaFoldDB" id="A0A9D1A8E3"/>
<evidence type="ECO:0000259" key="1">
    <source>
        <dbReference type="Pfam" id="PF03413"/>
    </source>
</evidence>
<dbReference type="Proteomes" id="UP000824258">
    <property type="component" value="Unassembled WGS sequence"/>
</dbReference>
<dbReference type="EMBL" id="DVGD01000044">
    <property type="protein sequence ID" value="HIR09065.1"/>
    <property type="molecule type" value="Genomic_DNA"/>
</dbReference>
<dbReference type="Gene3D" id="3.10.450.40">
    <property type="match status" value="2"/>
</dbReference>
<comment type="caution">
    <text evidence="2">The sequence shown here is derived from an EMBL/GenBank/DDBJ whole genome shotgun (WGS) entry which is preliminary data.</text>
</comment>
<sequence length="202" mass="21764">MKKLKSYFETPKKALVSTLILLAALACLGTATVLTVNAIAQSGAIGQEKAQYLACADAGVDPASAQMFQCDFEFDHGQFVYEIEFAADGAEYEYWVKASDGTIVKKEVDHLAAGTTQAPAQTTTLTPTAEITLEDAKAVALSDAGLTADQVVFTEEKLDMDDGVSRYELDFHTDTAKYEYEINAADGVIYSKSKETYAATQP</sequence>
<dbReference type="InterPro" id="IPR025711">
    <property type="entry name" value="PepSY"/>
</dbReference>
<evidence type="ECO:0000313" key="2">
    <source>
        <dbReference type="EMBL" id="HIR09065.1"/>
    </source>
</evidence>
<evidence type="ECO:0000313" key="3">
    <source>
        <dbReference type="Proteomes" id="UP000824258"/>
    </source>
</evidence>
<reference evidence="2" key="1">
    <citation type="submission" date="2020-10" db="EMBL/GenBank/DDBJ databases">
        <authorList>
            <person name="Gilroy R."/>
        </authorList>
    </citation>
    <scope>NUCLEOTIDE SEQUENCE</scope>
    <source>
        <strain evidence="2">ChiHjej9B8-7071</strain>
    </source>
</reference>
<gene>
    <name evidence="2" type="ORF">IAA70_01530</name>
</gene>
<name>A0A9D1A8E3_9FIRM</name>
<proteinExistence type="predicted"/>
<organism evidence="2 3">
    <name type="scientific">Candidatus Avoscillospira stercoripullorum</name>
    <dbReference type="NCBI Taxonomy" id="2840709"/>
    <lineage>
        <taxon>Bacteria</taxon>
        <taxon>Bacillati</taxon>
        <taxon>Bacillota</taxon>
        <taxon>Clostridia</taxon>
        <taxon>Eubacteriales</taxon>
        <taxon>Oscillospiraceae</taxon>
        <taxon>Oscillospiraceae incertae sedis</taxon>
        <taxon>Candidatus Avoscillospira</taxon>
    </lineage>
</organism>
<protein>
    <submittedName>
        <fullName evidence="2">PepSY domain-containing protein</fullName>
    </submittedName>
</protein>
<feature type="non-terminal residue" evidence="2">
    <location>
        <position position="202"/>
    </location>
</feature>
<dbReference type="PROSITE" id="PS51257">
    <property type="entry name" value="PROKAR_LIPOPROTEIN"/>
    <property type="match status" value="1"/>
</dbReference>
<feature type="domain" description="PepSY" evidence="1">
    <location>
        <begin position="73"/>
        <end position="107"/>
    </location>
</feature>
<feature type="domain" description="PepSY" evidence="1">
    <location>
        <begin position="131"/>
        <end position="189"/>
    </location>
</feature>